<evidence type="ECO:0000313" key="1">
    <source>
        <dbReference type="EMBL" id="MEW9502541.1"/>
    </source>
</evidence>
<dbReference type="EMBL" id="JBFMIA010000011">
    <property type="protein sequence ID" value="MEW9502541.1"/>
    <property type="molecule type" value="Genomic_DNA"/>
</dbReference>
<gene>
    <name evidence="1" type="ORF">AB1471_12140</name>
</gene>
<dbReference type="Pfam" id="PF13040">
    <property type="entry name" value="Fur_reg_FbpB"/>
    <property type="match status" value="1"/>
</dbReference>
<dbReference type="RefSeq" id="WP_367780030.1">
    <property type="nucleotide sequence ID" value="NZ_JBFMIA010000011.1"/>
</dbReference>
<sequence>MMRVKGKSLQELVAENRMEIQKDPIKMDRIEDRLEKKWMTWQDRK</sequence>
<organism evidence="1 2">
    <name type="scientific">Jeotgalibacillus marinus</name>
    <dbReference type="NCBI Taxonomy" id="86667"/>
    <lineage>
        <taxon>Bacteria</taxon>
        <taxon>Bacillati</taxon>
        <taxon>Bacillota</taxon>
        <taxon>Bacilli</taxon>
        <taxon>Bacillales</taxon>
        <taxon>Caryophanaceae</taxon>
        <taxon>Jeotgalibacillus</taxon>
    </lineage>
</organism>
<proteinExistence type="predicted"/>
<evidence type="ECO:0000313" key="2">
    <source>
        <dbReference type="Proteomes" id="UP001556040"/>
    </source>
</evidence>
<dbReference type="Proteomes" id="UP001556040">
    <property type="component" value="Unassembled WGS sequence"/>
</dbReference>
<name>A0ABV3Q5M2_9BACL</name>
<reference evidence="1 2" key="1">
    <citation type="journal article" date="1979" name="Int. J. Syst. Evol. Microbiol.">
        <title>Bacillus globisporus subsp. marinus subsp. nov.</title>
        <authorList>
            <person name="Liu H."/>
        </authorList>
    </citation>
    <scope>NUCLEOTIDE SEQUENCE [LARGE SCALE GENOMIC DNA]</scope>
    <source>
        <strain evidence="1 2">DSM 1297</strain>
    </source>
</reference>
<accession>A0ABV3Q5M2</accession>
<keyword evidence="2" id="KW-1185">Reference proteome</keyword>
<dbReference type="InterPro" id="IPR025004">
    <property type="entry name" value="SenN/SenS"/>
</dbReference>
<protein>
    <submittedName>
        <fullName evidence="1">FbpB family small basic protein</fullName>
    </submittedName>
</protein>
<comment type="caution">
    <text evidence="1">The sequence shown here is derived from an EMBL/GenBank/DDBJ whole genome shotgun (WGS) entry which is preliminary data.</text>
</comment>